<evidence type="ECO:0000313" key="1">
    <source>
        <dbReference type="EMBL" id="KSU50492.1"/>
    </source>
</evidence>
<sequence length="165" mass="19361">MLLLDVDHSLLFDEETMRSIDKPTLLVERVAGRPRFMTMRAHLRLKRLVSINGVVPVTKRTMEEYQQLELFQIDAPPKWAIIDGGKILLKEGKVDRRYENWLRQFNKETSLDSILEYLIEMEQVSIDVYPSETLSSVITLPHEPIQRTTDEAVLLEKLFRKYETT</sequence>
<dbReference type="EMBL" id="LNQL01000001">
    <property type="protein sequence ID" value="KSU50492.1"/>
    <property type="molecule type" value="Genomic_DNA"/>
</dbReference>
<comment type="caution">
    <text evidence="1">The sequence shown here is derived from an EMBL/GenBank/DDBJ whole genome shotgun (WGS) entry which is preliminary data.</text>
</comment>
<dbReference type="Proteomes" id="UP000053797">
    <property type="component" value="Unassembled WGS sequence"/>
</dbReference>
<dbReference type="AlphaFoldDB" id="A0A0V8GJQ9"/>
<dbReference type="OrthoDB" id="2352764at2"/>
<accession>A0A0V8GJQ9</accession>
<name>A0A0V8GJQ9_9BACL</name>
<dbReference type="InterPro" id="IPR023214">
    <property type="entry name" value="HAD_sf"/>
</dbReference>
<evidence type="ECO:0000313" key="2">
    <source>
        <dbReference type="Proteomes" id="UP000053797"/>
    </source>
</evidence>
<organism evidence="1 2">
    <name type="scientific">Exiguobacterium indicum</name>
    <dbReference type="NCBI Taxonomy" id="296995"/>
    <lineage>
        <taxon>Bacteria</taxon>
        <taxon>Bacillati</taxon>
        <taxon>Bacillota</taxon>
        <taxon>Bacilli</taxon>
        <taxon>Bacillales</taxon>
        <taxon>Bacillales Family XII. Incertae Sedis</taxon>
        <taxon>Exiguobacterium</taxon>
    </lineage>
</organism>
<dbReference type="Gene3D" id="3.40.50.1000">
    <property type="entry name" value="HAD superfamily/HAD-like"/>
    <property type="match status" value="1"/>
</dbReference>
<reference evidence="1 2" key="1">
    <citation type="journal article" date="2015" name="Int. J. Syst. Evol. Microbiol.">
        <title>Exiguobacterium enclense sp. nov., isolated from sediment.</title>
        <authorList>
            <person name="Dastager S.G."/>
            <person name="Mawlankar R."/>
            <person name="Sonalkar V.V."/>
            <person name="Thorat M.N."/>
            <person name="Mual P."/>
            <person name="Verma A."/>
            <person name="Krishnamurthi S."/>
            <person name="Tang S.K."/>
            <person name="Li W.J."/>
        </authorList>
    </citation>
    <scope>NUCLEOTIDE SEQUENCE [LARGE SCALE GENOMIC DNA]</scope>
    <source>
        <strain evidence="1 2">NIO-1109</strain>
    </source>
</reference>
<gene>
    <name evidence="1" type="ORF">AS033_03680</name>
</gene>
<protein>
    <submittedName>
        <fullName evidence="1">Uncharacterized protein</fullName>
    </submittedName>
</protein>
<proteinExistence type="predicted"/>
<dbReference type="RefSeq" id="WP_058264771.1">
    <property type="nucleotide sequence ID" value="NZ_FMYN01000001.1"/>
</dbReference>